<dbReference type="Proteomes" id="UP001273209">
    <property type="component" value="Unassembled WGS sequence"/>
</dbReference>
<sequence length="102" mass="10352">MDRDGNGPFRLGAANPLLGDETYGEEGQGFPEAIADAFTNQSTGHDAYGAQEWGDGGTLNPSMLQGSDLTPPGVALGIPTGPSGDAYVDSVPSGIEGSHDET</sequence>
<dbReference type="AlphaFoldDB" id="A0AAE1IGJ9"/>
<accession>A0AAE1IGJ9</accession>
<keyword evidence="3" id="KW-1185">Reference proteome</keyword>
<evidence type="ECO:0000313" key="3">
    <source>
        <dbReference type="Proteomes" id="UP001273209"/>
    </source>
</evidence>
<comment type="caution">
    <text evidence="2">The sequence shown here is derived from an EMBL/GenBank/DDBJ whole genome shotgun (WGS) entry which is preliminary data.</text>
</comment>
<proteinExistence type="predicted"/>
<gene>
    <name evidence="2" type="ORF">Triagg1_2745</name>
</gene>
<organism evidence="2 3">
    <name type="scientific">Trichoderma aggressivum f. europaeum</name>
    <dbReference type="NCBI Taxonomy" id="173218"/>
    <lineage>
        <taxon>Eukaryota</taxon>
        <taxon>Fungi</taxon>
        <taxon>Dikarya</taxon>
        <taxon>Ascomycota</taxon>
        <taxon>Pezizomycotina</taxon>
        <taxon>Sordariomycetes</taxon>
        <taxon>Hypocreomycetidae</taxon>
        <taxon>Hypocreales</taxon>
        <taxon>Hypocreaceae</taxon>
        <taxon>Trichoderma</taxon>
    </lineage>
</organism>
<dbReference type="GeneID" id="87916865"/>
<dbReference type="EMBL" id="JAWRVG010000007">
    <property type="protein sequence ID" value="KAK4081213.1"/>
    <property type="molecule type" value="Genomic_DNA"/>
</dbReference>
<feature type="compositionally biased region" description="Polar residues" evidence="1">
    <location>
        <begin position="59"/>
        <end position="68"/>
    </location>
</feature>
<evidence type="ECO:0000256" key="1">
    <source>
        <dbReference type="SAM" id="MobiDB-lite"/>
    </source>
</evidence>
<name>A0AAE1IGJ9_9HYPO</name>
<reference evidence="2" key="1">
    <citation type="submission" date="2023-11" db="EMBL/GenBank/DDBJ databases">
        <title>The genome sequences of three competitors of mushroom-forming fungi.</title>
        <authorList>
            <person name="Beijen E."/>
            <person name="Ohm R.A."/>
        </authorList>
    </citation>
    <scope>NUCLEOTIDE SEQUENCE</scope>
    <source>
        <strain evidence="2">CBS 100526</strain>
    </source>
</reference>
<feature type="region of interest" description="Disordered" evidence="1">
    <location>
        <begin position="1"/>
        <end position="102"/>
    </location>
</feature>
<dbReference type="RefSeq" id="XP_062758362.1">
    <property type="nucleotide sequence ID" value="XM_062896960.1"/>
</dbReference>
<protein>
    <submittedName>
        <fullName evidence="2">Uncharacterized protein</fullName>
    </submittedName>
</protein>
<evidence type="ECO:0000313" key="2">
    <source>
        <dbReference type="EMBL" id="KAK4081213.1"/>
    </source>
</evidence>